<keyword evidence="1" id="KW-0863">Zinc-finger</keyword>
<dbReference type="Pfam" id="PF07776">
    <property type="entry name" value="zf-AD"/>
    <property type="match status" value="1"/>
</dbReference>
<keyword evidence="7" id="KW-1185">Reference proteome</keyword>
<feature type="compositionally biased region" description="Low complexity" evidence="3">
    <location>
        <begin position="277"/>
        <end position="291"/>
    </location>
</feature>
<feature type="domain" description="ZAD" evidence="5">
    <location>
        <begin position="5"/>
        <end position="78"/>
    </location>
</feature>
<evidence type="ECO:0000256" key="1">
    <source>
        <dbReference type="PROSITE-ProRule" id="PRU00042"/>
    </source>
</evidence>
<comment type="caution">
    <text evidence="6">The sequence shown here is derived from an EMBL/GenBank/DDBJ whole genome shotgun (WGS) entry which is preliminary data.</text>
</comment>
<evidence type="ECO:0000313" key="7">
    <source>
        <dbReference type="Proteomes" id="UP001219518"/>
    </source>
</evidence>
<keyword evidence="2" id="KW-0479">Metal-binding</keyword>
<evidence type="ECO:0000259" key="5">
    <source>
        <dbReference type="PROSITE" id="PS51915"/>
    </source>
</evidence>
<dbReference type="SMART" id="SM00868">
    <property type="entry name" value="zf-AD"/>
    <property type="match status" value="1"/>
</dbReference>
<feature type="region of interest" description="Disordered" evidence="3">
    <location>
        <begin position="250"/>
        <end position="347"/>
    </location>
</feature>
<feature type="compositionally biased region" description="Basic and acidic residues" evidence="3">
    <location>
        <begin position="255"/>
        <end position="276"/>
    </location>
</feature>
<gene>
    <name evidence="6" type="ORF">KUF71_000379</name>
</gene>
<reference evidence="6" key="2">
    <citation type="journal article" date="2023" name="BMC Genomics">
        <title>Pest status, molecular evolution, and epigenetic factors derived from the genome assembly of Frankliniella fusca, a thysanopteran phytovirus vector.</title>
        <authorList>
            <person name="Catto M.A."/>
            <person name="Labadie P.E."/>
            <person name="Jacobson A.L."/>
            <person name="Kennedy G.G."/>
            <person name="Srinivasan R."/>
            <person name="Hunt B.G."/>
        </authorList>
    </citation>
    <scope>NUCLEOTIDE SEQUENCE</scope>
    <source>
        <strain evidence="6">PL_HMW_Pooled</strain>
    </source>
</reference>
<feature type="binding site" evidence="2">
    <location>
        <position position="7"/>
    </location>
    <ligand>
        <name>Zn(2+)</name>
        <dbReference type="ChEBI" id="CHEBI:29105"/>
    </ligand>
</feature>
<dbReference type="Gene3D" id="3.40.1800.20">
    <property type="match status" value="1"/>
</dbReference>
<dbReference type="PROSITE" id="PS51915">
    <property type="entry name" value="ZAD"/>
    <property type="match status" value="1"/>
</dbReference>
<reference evidence="6" key="1">
    <citation type="submission" date="2021-07" db="EMBL/GenBank/DDBJ databases">
        <authorList>
            <person name="Catto M.A."/>
            <person name="Jacobson A."/>
            <person name="Kennedy G."/>
            <person name="Labadie P."/>
            <person name="Hunt B.G."/>
            <person name="Srinivasan R."/>
        </authorList>
    </citation>
    <scope>NUCLEOTIDE SEQUENCE</scope>
    <source>
        <strain evidence="6">PL_HMW_Pooled</strain>
        <tissue evidence="6">Head</tissue>
    </source>
</reference>
<dbReference type="GO" id="GO:0008270">
    <property type="term" value="F:zinc ion binding"/>
    <property type="evidence" value="ECO:0007669"/>
    <property type="project" value="UniProtKB-UniRule"/>
</dbReference>
<organism evidence="6 7">
    <name type="scientific">Frankliniella fusca</name>
    <dbReference type="NCBI Taxonomy" id="407009"/>
    <lineage>
        <taxon>Eukaryota</taxon>
        <taxon>Metazoa</taxon>
        <taxon>Ecdysozoa</taxon>
        <taxon>Arthropoda</taxon>
        <taxon>Hexapoda</taxon>
        <taxon>Insecta</taxon>
        <taxon>Pterygota</taxon>
        <taxon>Neoptera</taxon>
        <taxon>Paraneoptera</taxon>
        <taxon>Thysanoptera</taxon>
        <taxon>Terebrantia</taxon>
        <taxon>Thripoidea</taxon>
        <taxon>Thripidae</taxon>
        <taxon>Frankliniella</taxon>
    </lineage>
</organism>
<feature type="region of interest" description="Disordered" evidence="3">
    <location>
        <begin position="129"/>
        <end position="192"/>
    </location>
</feature>
<sequence length="503" mass="55251">MEIKDVCRLCGGGSGILINIFQSTPECLAKIEAVVPDVVILRNDSLSKVICHRCSAKVKEFFEFKVKCIQTQKKLKKALPWMSSSILNGNKILFSRPASPTVTYMGGPLAFPYETHDPDVEVLTLSDDEEKAGATVSPTPHSRAPIVSQQEKKVPVGRVQPSSQALQQTPLLPNQPLSFSQPGTSSVQKTTFCPGLSSKSTVGVTITPMLPSLDKQQKVLQHSTNATPYPCPPSLACSSEIVKTNVQLCPQSDSKSNDKSITHDVPKSISHLRERPSTYSTSKTAGSSTSSDEGTSKTSEKHVKQRISFHPSVPLETKRNFSSASQNERDPFSSSQESESVISSHSSFRGDVKNIRKTPYEKPKPLCKKHLTESDIKRVCAKYPNVDPVRINEKHIIFPCRLCNKILMTEEAISTHTCVAIETNATETVKLSADDQMMSKLINQNEDSNDSTSSVELIISDDDNDSNRLPAPKHLCNICGLPFHNFARLQKHQLSHSMAVPLS</sequence>
<evidence type="ECO:0000256" key="2">
    <source>
        <dbReference type="PROSITE-ProRule" id="PRU01263"/>
    </source>
</evidence>
<evidence type="ECO:0000313" key="6">
    <source>
        <dbReference type="EMBL" id="KAK3923297.1"/>
    </source>
</evidence>
<evidence type="ECO:0000259" key="4">
    <source>
        <dbReference type="PROSITE" id="PS50157"/>
    </source>
</evidence>
<dbReference type="GO" id="GO:0005634">
    <property type="term" value="C:nucleus"/>
    <property type="evidence" value="ECO:0007669"/>
    <property type="project" value="InterPro"/>
</dbReference>
<feature type="binding site" evidence="2">
    <location>
        <position position="54"/>
    </location>
    <ligand>
        <name>Zn(2+)</name>
        <dbReference type="ChEBI" id="CHEBI:29105"/>
    </ligand>
</feature>
<dbReference type="InterPro" id="IPR013087">
    <property type="entry name" value="Znf_C2H2_type"/>
</dbReference>
<dbReference type="SUPFAM" id="SSF57716">
    <property type="entry name" value="Glucocorticoid receptor-like (DNA-binding domain)"/>
    <property type="match status" value="1"/>
</dbReference>
<dbReference type="PROSITE" id="PS50157">
    <property type="entry name" value="ZINC_FINGER_C2H2_2"/>
    <property type="match status" value="1"/>
</dbReference>
<dbReference type="PROSITE" id="PS00028">
    <property type="entry name" value="ZINC_FINGER_C2H2_1"/>
    <property type="match status" value="1"/>
</dbReference>
<dbReference type="Proteomes" id="UP001219518">
    <property type="component" value="Unassembled WGS sequence"/>
</dbReference>
<dbReference type="InterPro" id="IPR012934">
    <property type="entry name" value="Znf_AD"/>
</dbReference>
<feature type="compositionally biased region" description="Polar residues" evidence="3">
    <location>
        <begin position="178"/>
        <end position="192"/>
    </location>
</feature>
<feature type="domain" description="C2H2-type" evidence="4">
    <location>
        <begin position="474"/>
        <end position="501"/>
    </location>
</feature>
<feature type="compositionally biased region" description="Low complexity" evidence="3">
    <location>
        <begin position="164"/>
        <end position="177"/>
    </location>
</feature>
<dbReference type="EMBL" id="JAHWGI010001142">
    <property type="protein sequence ID" value="KAK3923297.1"/>
    <property type="molecule type" value="Genomic_DNA"/>
</dbReference>
<dbReference type="AlphaFoldDB" id="A0AAE1HL04"/>
<feature type="binding site" evidence="2">
    <location>
        <position position="51"/>
    </location>
    <ligand>
        <name>Zn(2+)</name>
        <dbReference type="ChEBI" id="CHEBI:29105"/>
    </ligand>
</feature>
<keyword evidence="2" id="KW-0862">Zinc</keyword>
<evidence type="ECO:0000256" key="3">
    <source>
        <dbReference type="SAM" id="MobiDB-lite"/>
    </source>
</evidence>
<feature type="binding site" evidence="2">
    <location>
        <position position="10"/>
    </location>
    <ligand>
        <name>Zn(2+)</name>
        <dbReference type="ChEBI" id="CHEBI:29105"/>
    </ligand>
</feature>
<feature type="compositionally biased region" description="Low complexity" evidence="3">
    <location>
        <begin position="333"/>
        <end position="347"/>
    </location>
</feature>
<name>A0AAE1HL04_9NEOP</name>
<protein>
    <submittedName>
        <fullName evidence="6">Transcription factor grauzone</fullName>
    </submittedName>
</protein>
<accession>A0AAE1HL04</accession>
<proteinExistence type="predicted"/>